<feature type="signal peptide" evidence="1">
    <location>
        <begin position="1"/>
        <end position="20"/>
    </location>
</feature>
<dbReference type="InterPro" id="IPR006170">
    <property type="entry name" value="PBP/GOBP"/>
</dbReference>
<keyword evidence="3" id="KW-1185">Reference proteome</keyword>
<dbReference type="SMART" id="SM00708">
    <property type="entry name" value="PhBP"/>
    <property type="match status" value="1"/>
</dbReference>
<dbReference type="AlphaFoldDB" id="A0A5N4A5U9"/>
<reference evidence="2 3" key="1">
    <citation type="journal article" date="2018" name="Elife">
        <title>Firefly genomes illuminate parallel origins of bioluminescence in beetles.</title>
        <authorList>
            <person name="Fallon T.R."/>
            <person name="Lower S.E."/>
            <person name="Chang C.H."/>
            <person name="Bessho-Uehara M."/>
            <person name="Martin G.J."/>
            <person name="Bewick A.J."/>
            <person name="Behringer M."/>
            <person name="Debat H.J."/>
            <person name="Wong I."/>
            <person name="Day J.C."/>
            <person name="Suvorov A."/>
            <person name="Silva C.J."/>
            <person name="Stanger-Hall K.F."/>
            <person name="Hall D.W."/>
            <person name="Schmitz R.J."/>
            <person name="Nelson D.R."/>
            <person name="Lewis S.M."/>
            <person name="Shigenobu S."/>
            <person name="Bybee S.M."/>
            <person name="Larracuente A.M."/>
            <person name="Oba Y."/>
            <person name="Weng J.K."/>
        </authorList>
    </citation>
    <scope>NUCLEOTIDE SEQUENCE [LARGE SCALE GENOMIC DNA]</scope>
    <source>
        <strain evidence="2">1611_PpyrPB1</strain>
        <tissue evidence="2">Whole body</tissue>
    </source>
</reference>
<dbReference type="InParanoid" id="A0A5N4A5U9"/>
<dbReference type="EMBL" id="VVIM01000010">
    <property type="protein sequence ID" value="KAB0792687.1"/>
    <property type="molecule type" value="Genomic_DNA"/>
</dbReference>
<accession>A0A5N4A5U9</accession>
<evidence type="ECO:0000256" key="1">
    <source>
        <dbReference type="SAM" id="SignalP"/>
    </source>
</evidence>
<dbReference type="Gene3D" id="1.10.238.20">
    <property type="entry name" value="Pheromone/general odorant binding protein domain"/>
    <property type="match status" value="1"/>
</dbReference>
<protein>
    <submittedName>
        <fullName evidence="2">Uncharacterized protein</fullName>
    </submittedName>
</protein>
<name>A0A5N4A5U9_PHOPY</name>
<comment type="caution">
    <text evidence="2">The sequence shown here is derived from an EMBL/GenBank/DDBJ whole genome shotgun (WGS) entry which is preliminary data.</text>
</comment>
<dbReference type="SUPFAM" id="SSF47565">
    <property type="entry name" value="Insect pheromone/odorant-binding proteins"/>
    <property type="match status" value="1"/>
</dbReference>
<dbReference type="InterPro" id="IPR036728">
    <property type="entry name" value="PBP_GOBP_sf"/>
</dbReference>
<keyword evidence="1" id="KW-0732">Signal</keyword>
<proteinExistence type="predicted"/>
<dbReference type="CDD" id="cd23992">
    <property type="entry name" value="PBP_GOBP"/>
    <property type="match status" value="1"/>
</dbReference>
<feature type="chain" id="PRO_5024461929" evidence="1">
    <location>
        <begin position="21"/>
        <end position="141"/>
    </location>
</feature>
<dbReference type="Pfam" id="PF01395">
    <property type="entry name" value="PBP_GOBP"/>
    <property type="match status" value="1"/>
</dbReference>
<dbReference type="GO" id="GO:0005549">
    <property type="term" value="F:odorant binding"/>
    <property type="evidence" value="ECO:0007669"/>
    <property type="project" value="InterPro"/>
</dbReference>
<dbReference type="OrthoDB" id="6610259at2759"/>
<evidence type="ECO:0000313" key="2">
    <source>
        <dbReference type="EMBL" id="KAB0792687.1"/>
    </source>
</evidence>
<gene>
    <name evidence="2" type="ORF">PPYR_14646</name>
</gene>
<evidence type="ECO:0000313" key="3">
    <source>
        <dbReference type="Proteomes" id="UP000327044"/>
    </source>
</evidence>
<sequence>MMKVMMELLLILLASATVFAFNSSISTRDTFNDWGEKVKEFPECLTSSGATQEEVDQYFGFYKLSSTRNFRCYISCLYKALEFLSDDGLNVEEIVKGVPRLSYDEAAACIESVRNVSDDCEISYGFAYCIVHGKTYDFNEN</sequence>
<dbReference type="Proteomes" id="UP000327044">
    <property type="component" value="Unassembled WGS sequence"/>
</dbReference>
<organism evidence="2 3">
    <name type="scientific">Photinus pyralis</name>
    <name type="common">Common eastern firefly</name>
    <name type="synonym">Lampyris pyralis</name>
    <dbReference type="NCBI Taxonomy" id="7054"/>
    <lineage>
        <taxon>Eukaryota</taxon>
        <taxon>Metazoa</taxon>
        <taxon>Ecdysozoa</taxon>
        <taxon>Arthropoda</taxon>
        <taxon>Hexapoda</taxon>
        <taxon>Insecta</taxon>
        <taxon>Pterygota</taxon>
        <taxon>Neoptera</taxon>
        <taxon>Endopterygota</taxon>
        <taxon>Coleoptera</taxon>
        <taxon>Polyphaga</taxon>
        <taxon>Elateriformia</taxon>
        <taxon>Elateroidea</taxon>
        <taxon>Lampyridae</taxon>
        <taxon>Lampyrinae</taxon>
        <taxon>Photinus</taxon>
    </lineage>
</organism>